<feature type="region of interest" description="Disordered" evidence="6">
    <location>
        <begin position="1"/>
        <end position="29"/>
    </location>
</feature>
<keyword evidence="2" id="KW-0255">Endonuclease</keyword>
<keyword evidence="5" id="KW-0175">Coiled coil</keyword>
<dbReference type="Gene3D" id="3.30.160.20">
    <property type="match status" value="1"/>
</dbReference>
<dbReference type="PANTHER" id="PTHR11207">
    <property type="entry name" value="RIBONUCLEASE III"/>
    <property type="match status" value="1"/>
</dbReference>
<dbReference type="GO" id="GO:0004525">
    <property type="term" value="F:ribonuclease III activity"/>
    <property type="evidence" value="ECO:0007669"/>
    <property type="project" value="InterPro"/>
</dbReference>
<reference evidence="8" key="2">
    <citation type="submission" date="2023-05" db="EMBL/GenBank/DDBJ databases">
        <authorList>
            <consortium name="Lawrence Berkeley National Laboratory"/>
            <person name="Steindorff A."/>
            <person name="Hensen N."/>
            <person name="Bonometti L."/>
            <person name="Westerberg I."/>
            <person name="Brannstrom I.O."/>
            <person name="Guillou S."/>
            <person name="Cros-Aarteil S."/>
            <person name="Calhoun S."/>
            <person name="Haridas S."/>
            <person name="Kuo A."/>
            <person name="Mondo S."/>
            <person name="Pangilinan J."/>
            <person name="Riley R."/>
            <person name="Labutti K."/>
            <person name="Andreopoulos B."/>
            <person name="Lipzen A."/>
            <person name="Chen C."/>
            <person name="Yanf M."/>
            <person name="Daum C."/>
            <person name="Ng V."/>
            <person name="Clum A."/>
            <person name="Ohm R."/>
            <person name="Martin F."/>
            <person name="Silar P."/>
            <person name="Natvig D."/>
            <person name="Lalanne C."/>
            <person name="Gautier V."/>
            <person name="Ament-Velasquez S.L."/>
            <person name="Kruys A."/>
            <person name="Hutchinson M.I."/>
            <person name="Powell A.J."/>
            <person name="Barry K."/>
            <person name="Miller A.N."/>
            <person name="Grigoriev I.V."/>
            <person name="Debuchy R."/>
            <person name="Gladieux P."/>
            <person name="Thoren M.H."/>
            <person name="Johannesson H."/>
        </authorList>
    </citation>
    <scope>NUCLEOTIDE SEQUENCE</scope>
    <source>
        <strain evidence="8">PSN293</strain>
    </source>
</reference>
<organism evidence="8 9">
    <name type="scientific">Rhypophila decipiens</name>
    <dbReference type="NCBI Taxonomy" id="261697"/>
    <lineage>
        <taxon>Eukaryota</taxon>
        <taxon>Fungi</taxon>
        <taxon>Dikarya</taxon>
        <taxon>Ascomycota</taxon>
        <taxon>Pezizomycotina</taxon>
        <taxon>Sordariomycetes</taxon>
        <taxon>Sordariomycetidae</taxon>
        <taxon>Sordariales</taxon>
        <taxon>Naviculisporaceae</taxon>
        <taxon>Rhypophila</taxon>
    </lineage>
</organism>
<evidence type="ECO:0000256" key="3">
    <source>
        <dbReference type="ARBA" id="ARBA00022801"/>
    </source>
</evidence>
<dbReference type="SMART" id="SM00535">
    <property type="entry name" value="RIBOc"/>
    <property type="match status" value="1"/>
</dbReference>
<sequence>MPKRNRTESMGDGPDAVVSVSKRTKPDKDSDALQLILENADDLIGCIRELQSAKKNRSGPSALNLDDLGDSCKENISRLSQILSPAFQSLACPSQDTAIEHKDATAVRIPSSATITKWTASAIKKSLPPMPAVLDPKLEIAALTHSGRTNKVTDPNYERLEWLGDAYIYLTATSLIYQTFPTMDPGKSSQLREILLRNRTLGNYTVQYGLDKRANFPVEFGLGGRVGGTSASNTARLKARGDIFEAYVGALVLSDPENGVQRAADWLKALWGRELEREIRKHEIAPVMREGELGPKTELERAIGCKGIKIEYKDLPGAKRDKVTNVLLFTVGCYLTGWGEYMKQLGYGTDQNKKEAGAKAAKMALNNRKMLQIYKDRKKAYLDARAAQEEASAVKEEASAVKEEASDVKVKEEADD</sequence>
<gene>
    <name evidence="8" type="ORF">QBC37DRAFT_422107</name>
</gene>
<keyword evidence="1" id="KW-0540">Nuclease</keyword>
<dbReference type="GO" id="GO:0006369">
    <property type="term" value="P:termination of RNA polymerase II transcription"/>
    <property type="evidence" value="ECO:0007669"/>
    <property type="project" value="TreeGrafter"/>
</dbReference>
<dbReference type="InterPro" id="IPR014720">
    <property type="entry name" value="dsRBD_dom"/>
</dbReference>
<dbReference type="GO" id="GO:0034475">
    <property type="term" value="P:U4 snRNA 3'-end processing"/>
    <property type="evidence" value="ECO:0007669"/>
    <property type="project" value="TreeGrafter"/>
</dbReference>
<keyword evidence="3" id="KW-0378">Hydrolase</keyword>
<dbReference type="GO" id="GO:0003723">
    <property type="term" value="F:RNA binding"/>
    <property type="evidence" value="ECO:0007669"/>
    <property type="project" value="UniProtKB-KW"/>
</dbReference>
<dbReference type="PROSITE" id="PS50142">
    <property type="entry name" value="RNASE_3_2"/>
    <property type="match status" value="1"/>
</dbReference>
<dbReference type="InterPro" id="IPR036389">
    <property type="entry name" value="RNase_III_sf"/>
</dbReference>
<dbReference type="SUPFAM" id="SSF54768">
    <property type="entry name" value="dsRNA-binding domain-like"/>
    <property type="match status" value="1"/>
</dbReference>
<evidence type="ECO:0000256" key="2">
    <source>
        <dbReference type="ARBA" id="ARBA00022759"/>
    </source>
</evidence>
<dbReference type="EMBL" id="MU858100">
    <property type="protein sequence ID" value="KAK4214051.1"/>
    <property type="molecule type" value="Genomic_DNA"/>
</dbReference>
<dbReference type="AlphaFoldDB" id="A0AAN6Y9W4"/>
<feature type="coiled-coil region" evidence="5">
    <location>
        <begin position="377"/>
        <end position="404"/>
    </location>
</feature>
<reference evidence="8" key="1">
    <citation type="journal article" date="2023" name="Mol. Phylogenet. Evol.">
        <title>Genome-scale phylogeny and comparative genomics of the fungal order Sordariales.</title>
        <authorList>
            <person name="Hensen N."/>
            <person name="Bonometti L."/>
            <person name="Westerberg I."/>
            <person name="Brannstrom I.O."/>
            <person name="Guillou S."/>
            <person name="Cros-Aarteil S."/>
            <person name="Calhoun S."/>
            <person name="Haridas S."/>
            <person name="Kuo A."/>
            <person name="Mondo S."/>
            <person name="Pangilinan J."/>
            <person name="Riley R."/>
            <person name="LaButti K."/>
            <person name="Andreopoulos B."/>
            <person name="Lipzen A."/>
            <person name="Chen C."/>
            <person name="Yan M."/>
            <person name="Daum C."/>
            <person name="Ng V."/>
            <person name="Clum A."/>
            <person name="Steindorff A."/>
            <person name="Ohm R.A."/>
            <person name="Martin F."/>
            <person name="Silar P."/>
            <person name="Natvig D.O."/>
            <person name="Lalanne C."/>
            <person name="Gautier V."/>
            <person name="Ament-Velasquez S.L."/>
            <person name="Kruys A."/>
            <person name="Hutchinson M.I."/>
            <person name="Powell A.J."/>
            <person name="Barry K."/>
            <person name="Miller A.N."/>
            <person name="Grigoriev I.V."/>
            <person name="Debuchy R."/>
            <person name="Gladieux P."/>
            <person name="Hiltunen Thoren M."/>
            <person name="Johannesson H."/>
        </authorList>
    </citation>
    <scope>NUCLEOTIDE SEQUENCE</scope>
    <source>
        <strain evidence="8">PSN293</strain>
    </source>
</reference>
<dbReference type="Proteomes" id="UP001301769">
    <property type="component" value="Unassembled WGS sequence"/>
</dbReference>
<evidence type="ECO:0000259" key="7">
    <source>
        <dbReference type="PROSITE" id="PS50142"/>
    </source>
</evidence>
<dbReference type="InterPro" id="IPR000999">
    <property type="entry name" value="RNase_III_dom"/>
</dbReference>
<dbReference type="SUPFAM" id="SSF69065">
    <property type="entry name" value="RNase III domain-like"/>
    <property type="match status" value="1"/>
</dbReference>
<evidence type="ECO:0000256" key="5">
    <source>
        <dbReference type="SAM" id="Coils"/>
    </source>
</evidence>
<dbReference type="CDD" id="cd00593">
    <property type="entry name" value="RIBOc"/>
    <property type="match status" value="1"/>
</dbReference>
<feature type="domain" description="RNase III" evidence="7">
    <location>
        <begin position="120"/>
        <end position="256"/>
    </location>
</feature>
<evidence type="ECO:0000256" key="4">
    <source>
        <dbReference type="ARBA" id="ARBA00022884"/>
    </source>
</evidence>
<accession>A0AAN6Y9W4</accession>
<dbReference type="GO" id="GO:0005654">
    <property type="term" value="C:nucleoplasm"/>
    <property type="evidence" value="ECO:0007669"/>
    <property type="project" value="TreeGrafter"/>
</dbReference>
<dbReference type="Pfam" id="PF00035">
    <property type="entry name" value="dsrm"/>
    <property type="match status" value="1"/>
</dbReference>
<dbReference type="PANTHER" id="PTHR11207:SF0">
    <property type="entry name" value="RIBONUCLEASE 3"/>
    <property type="match status" value="1"/>
</dbReference>
<evidence type="ECO:0000313" key="9">
    <source>
        <dbReference type="Proteomes" id="UP001301769"/>
    </source>
</evidence>
<dbReference type="Pfam" id="PF00636">
    <property type="entry name" value="Ribonuclease_3"/>
    <property type="match status" value="1"/>
</dbReference>
<dbReference type="Gene3D" id="1.10.1520.10">
    <property type="entry name" value="Ribonuclease III domain"/>
    <property type="match status" value="1"/>
</dbReference>
<dbReference type="PROSITE" id="PS00517">
    <property type="entry name" value="RNASE_3_1"/>
    <property type="match status" value="1"/>
</dbReference>
<dbReference type="GO" id="GO:0006364">
    <property type="term" value="P:rRNA processing"/>
    <property type="evidence" value="ECO:0007669"/>
    <property type="project" value="TreeGrafter"/>
</dbReference>
<keyword evidence="4" id="KW-0694">RNA-binding</keyword>
<evidence type="ECO:0000313" key="8">
    <source>
        <dbReference type="EMBL" id="KAK4214051.1"/>
    </source>
</evidence>
<name>A0AAN6Y9W4_9PEZI</name>
<protein>
    <submittedName>
        <fullName evidence="8">Ribonuclease 3</fullName>
    </submittedName>
</protein>
<keyword evidence="9" id="KW-1185">Reference proteome</keyword>
<evidence type="ECO:0000256" key="1">
    <source>
        <dbReference type="ARBA" id="ARBA00022722"/>
    </source>
</evidence>
<evidence type="ECO:0000256" key="6">
    <source>
        <dbReference type="SAM" id="MobiDB-lite"/>
    </source>
</evidence>
<proteinExistence type="predicted"/>
<comment type="caution">
    <text evidence="8">The sequence shown here is derived from an EMBL/GenBank/DDBJ whole genome shotgun (WGS) entry which is preliminary data.</text>
</comment>